<name>A0A9P8UU77_9PEZI</name>
<dbReference type="GO" id="GO:0016491">
    <property type="term" value="F:oxidoreductase activity"/>
    <property type="evidence" value="ECO:0007669"/>
    <property type="project" value="UniProtKB-KW"/>
</dbReference>
<dbReference type="GO" id="GO:0046872">
    <property type="term" value="F:metal ion binding"/>
    <property type="evidence" value="ECO:0007669"/>
    <property type="project" value="UniProtKB-KW"/>
</dbReference>
<dbReference type="GeneID" id="70137983"/>
<feature type="chain" id="PRO_5040228690" description="Tyrosinase copper-binding domain-containing protein" evidence="3">
    <location>
        <begin position="20"/>
        <end position="386"/>
    </location>
</feature>
<feature type="domain" description="Tyrosinase copper-binding" evidence="4">
    <location>
        <begin position="105"/>
        <end position="328"/>
    </location>
</feature>
<evidence type="ECO:0000313" key="5">
    <source>
        <dbReference type="EMBL" id="KAH6658162.1"/>
    </source>
</evidence>
<dbReference type="SUPFAM" id="SSF48056">
    <property type="entry name" value="Di-copper centre-containing domain"/>
    <property type="match status" value="1"/>
</dbReference>
<proteinExistence type="predicted"/>
<accession>A0A9P8UU77</accession>
<evidence type="ECO:0000313" key="6">
    <source>
        <dbReference type="Proteomes" id="UP000758603"/>
    </source>
</evidence>
<sequence length="386" mass="43121">MTFMLSIKRILWLLPLVTRQIAGIAQYSLDDIDSGKALAELSKIAHDNALSRLESGGPHNCTKENVKVYKEWRYIPGDERIAYTNAVQCLMNKPGKMSIFEGSKTAFDDFTVLHVLLVQYVHVSAAFLLFHRYFLYTYAEKLEECGYTGTIPYWEWGFDCEDPNSSPVFDGSATSLGSNGEKILNRTAGSIPALDIPGIPLGSGGGCVYSGPFVNYTVTMGSIVDPDPTRYNPRCLKRDLNGFICSQWASLRNSTQLVLDSPNIELFQAIMQGDTRYPEAANVFFGVHGGGHYTISGDPGSDFYFSSSEPGFFLHHAQIDRLYFIWQNLDWENRQNIGGTRAWAGIPLFQNGTLDDVLLFQPLNAKRTLRELIDTLGGSPFCYVYE</sequence>
<keyword evidence="1" id="KW-0479">Metal-binding</keyword>
<dbReference type="PRINTS" id="PR00092">
    <property type="entry name" value="TYROSINASE"/>
</dbReference>
<feature type="signal peptide" evidence="3">
    <location>
        <begin position="1"/>
        <end position="19"/>
    </location>
</feature>
<dbReference type="AlphaFoldDB" id="A0A9P8UU77"/>
<evidence type="ECO:0000256" key="1">
    <source>
        <dbReference type="ARBA" id="ARBA00022723"/>
    </source>
</evidence>
<dbReference type="Proteomes" id="UP000758603">
    <property type="component" value="Unassembled WGS sequence"/>
</dbReference>
<gene>
    <name evidence="5" type="ORF">BKA67DRAFT_689345</name>
</gene>
<keyword evidence="2" id="KW-0560">Oxidoreductase</keyword>
<dbReference type="EMBL" id="JAGPXC010000002">
    <property type="protein sequence ID" value="KAH6658162.1"/>
    <property type="molecule type" value="Genomic_DNA"/>
</dbReference>
<dbReference type="RefSeq" id="XP_045962396.1">
    <property type="nucleotide sequence ID" value="XM_046109092.1"/>
</dbReference>
<evidence type="ECO:0000256" key="2">
    <source>
        <dbReference type="ARBA" id="ARBA00023002"/>
    </source>
</evidence>
<comment type="caution">
    <text evidence="5">The sequence shown here is derived from an EMBL/GenBank/DDBJ whole genome shotgun (WGS) entry which is preliminary data.</text>
</comment>
<dbReference type="OrthoDB" id="6132182at2759"/>
<dbReference type="InterPro" id="IPR008922">
    <property type="entry name" value="Di-copper_centre_dom_sf"/>
</dbReference>
<dbReference type="Pfam" id="PF00264">
    <property type="entry name" value="Tyrosinase"/>
    <property type="match status" value="1"/>
</dbReference>
<dbReference type="InterPro" id="IPR002227">
    <property type="entry name" value="Tyrosinase_Cu-bd"/>
</dbReference>
<dbReference type="Gene3D" id="1.10.1280.10">
    <property type="entry name" value="Di-copper center containing domain from catechol oxidase"/>
    <property type="match status" value="1"/>
</dbReference>
<organism evidence="5 6">
    <name type="scientific">Truncatella angustata</name>
    <dbReference type="NCBI Taxonomy" id="152316"/>
    <lineage>
        <taxon>Eukaryota</taxon>
        <taxon>Fungi</taxon>
        <taxon>Dikarya</taxon>
        <taxon>Ascomycota</taxon>
        <taxon>Pezizomycotina</taxon>
        <taxon>Sordariomycetes</taxon>
        <taxon>Xylariomycetidae</taxon>
        <taxon>Amphisphaeriales</taxon>
        <taxon>Sporocadaceae</taxon>
        <taxon>Truncatella</taxon>
    </lineage>
</organism>
<reference evidence="5" key="1">
    <citation type="journal article" date="2021" name="Nat. Commun.">
        <title>Genetic determinants of endophytism in the Arabidopsis root mycobiome.</title>
        <authorList>
            <person name="Mesny F."/>
            <person name="Miyauchi S."/>
            <person name="Thiergart T."/>
            <person name="Pickel B."/>
            <person name="Atanasova L."/>
            <person name="Karlsson M."/>
            <person name="Huettel B."/>
            <person name="Barry K.W."/>
            <person name="Haridas S."/>
            <person name="Chen C."/>
            <person name="Bauer D."/>
            <person name="Andreopoulos W."/>
            <person name="Pangilinan J."/>
            <person name="LaButti K."/>
            <person name="Riley R."/>
            <person name="Lipzen A."/>
            <person name="Clum A."/>
            <person name="Drula E."/>
            <person name="Henrissat B."/>
            <person name="Kohler A."/>
            <person name="Grigoriev I.V."/>
            <person name="Martin F.M."/>
            <person name="Hacquard S."/>
        </authorList>
    </citation>
    <scope>NUCLEOTIDE SEQUENCE</scope>
    <source>
        <strain evidence="5">MPI-SDFR-AT-0073</strain>
    </source>
</reference>
<evidence type="ECO:0000259" key="4">
    <source>
        <dbReference type="Pfam" id="PF00264"/>
    </source>
</evidence>
<dbReference type="PANTHER" id="PTHR11474:SF125">
    <property type="entry name" value="N-ACETYL-6-HYDROXYTRYPTOPHAN OXIDASE IVOB-RELATED"/>
    <property type="match status" value="1"/>
</dbReference>
<dbReference type="InterPro" id="IPR050316">
    <property type="entry name" value="Tyrosinase/Hemocyanin"/>
</dbReference>
<evidence type="ECO:0000256" key="3">
    <source>
        <dbReference type="SAM" id="SignalP"/>
    </source>
</evidence>
<dbReference type="PANTHER" id="PTHR11474">
    <property type="entry name" value="TYROSINASE FAMILY MEMBER"/>
    <property type="match status" value="1"/>
</dbReference>
<keyword evidence="3" id="KW-0732">Signal</keyword>
<keyword evidence="6" id="KW-1185">Reference proteome</keyword>
<protein>
    <recommendedName>
        <fullName evidence="4">Tyrosinase copper-binding domain-containing protein</fullName>
    </recommendedName>
</protein>